<dbReference type="AlphaFoldDB" id="A0A1N6KRC2"/>
<accession>A0A1N6KRC2</accession>
<evidence type="ECO:0000256" key="3">
    <source>
        <dbReference type="ARBA" id="ARBA00022475"/>
    </source>
</evidence>
<dbReference type="GO" id="GO:0005886">
    <property type="term" value="C:plasma membrane"/>
    <property type="evidence" value="ECO:0007669"/>
    <property type="project" value="UniProtKB-SubCell"/>
</dbReference>
<feature type="transmembrane region" description="Helical" evidence="7">
    <location>
        <begin position="298"/>
        <end position="321"/>
    </location>
</feature>
<sequence>MRGVVFPVLSRLGKAFLVVLGVVVVNFFLIRLAPGDPAMVLAGDAGSGDAAYVAHLRDALGLSRPLAEQFFVYLRNLAYLDFGYSYRSQEPVLTLVLERLPATLLLMAAAFAVSLAGGVAAGLIAAYGETRDNRWQRWLSRGISAGSLLIYATPLFWLSLMLLIVFSVVLGWLPSFGMETVAAGYTGWRHLVDVTAHLALPALSLGAVYGTVYVQLTRAAVLDVIGLEFVKTARAKGVPERRVLFAHVLRNALLPVISFGGIQLGQLAGGALITETVFAWPGLGSLMFDSLLQRDYPVLLGILIVVSALVVVFNVLTDLLYRLADPRIAAGVAA</sequence>
<keyword evidence="3" id="KW-1003">Cell membrane</keyword>
<dbReference type="CDD" id="cd06261">
    <property type="entry name" value="TM_PBP2"/>
    <property type="match status" value="1"/>
</dbReference>
<evidence type="ECO:0000313" key="9">
    <source>
        <dbReference type="EMBL" id="SIO59070.1"/>
    </source>
</evidence>
<evidence type="ECO:0000256" key="2">
    <source>
        <dbReference type="ARBA" id="ARBA00022448"/>
    </source>
</evidence>
<evidence type="ECO:0000256" key="7">
    <source>
        <dbReference type="RuleBase" id="RU363032"/>
    </source>
</evidence>
<dbReference type="EMBL" id="FSRU01000002">
    <property type="protein sequence ID" value="SIO59070.1"/>
    <property type="molecule type" value="Genomic_DNA"/>
</dbReference>
<dbReference type="Gene3D" id="1.10.3720.10">
    <property type="entry name" value="MetI-like"/>
    <property type="match status" value="1"/>
</dbReference>
<keyword evidence="6 7" id="KW-0472">Membrane</keyword>
<dbReference type="Pfam" id="PF00528">
    <property type="entry name" value="BPD_transp_1"/>
    <property type="match status" value="1"/>
</dbReference>
<comment type="subcellular location">
    <subcellularLocation>
        <location evidence="1 7">Cell membrane</location>
        <topology evidence="1 7">Multi-pass membrane protein</topology>
    </subcellularLocation>
</comment>
<dbReference type="InterPro" id="IPR000515">
    <property type="entry name" value="MetI-like"/>
</dbReference>
<evidence type="ECO:0000313" key="10">
    <source>
        <dbReference type="Proteomes" id="UP000185151"/>
    </source>
</evidence>
<dbReference type="OrthoDB" id="9803623at2"/>
<gene>
    <name evidence="9" type="ORF">SAMN05444165_4383</name>
</gene>
<evidence type="ECO:0000256" key="6">
    <source>
        <dbReference type="ARBA" id="ARBA00023136"/>
    </source>
</evidence>
<keyword evidence="5 7" id="KW-1133">Transmembrane helix</keyword>
<dbReference type="PROSITE" id="PS50928">
    <property type="entry name" value="ABC_TM1"/>
    <property type="match status" value="1"/>
</dbReference>
<evidence type="ECO:0000256" key="1">
    <source>
        <dbReference type="ARBA" id="ARBA00004651"/>
    </source>
</evidence>
<comment type="similarity">
    <text evidence="7">Belongs to the binding-protein-dependent transport system permease family.</text>
</comment>
<dbReference type="PANTHER" id="PTHR43163:SF9">
    <property type="entry name" value="ABC TRANSPORTER PERMEASE PROTEIN"/>
    <property type="match status" value="1"/>
</dbReference>
<feature type="transmembrane region" description="Helical" evidence="7">
    <location>
        <begin position="12"/>
        <end position="33"/>
    </location>
</feature>
<dbReference type="GO" id="GO:0055085">
    <property type="term" value="P:transmembrane transport"/>
    <property type="evidence" value="ECO:0007669"/>
    <property type="project" value="InterPro"/>
</dbReference>
<evidence type="ECO:0000256" key="5">
    <source>
        <dbReference type="ARBA" id="ARBA00022989"/>
    </source>
</evidence>
<feature type="transmembrane region" description="Helical" evidence="7">
    <location>
        <begin position="104"/>
        <end position="127"/>
    </location>
</feature>
<name>A0A1N6KRC2_9BURK</name>
<keyword evidence="4 7" id="KW-0812">Transmembrane</keyword>
<evidence type="ECO:0000259" key="8">
    <source>
        <dbReference type="PROSITE" id="PS50928"/>
    </source>
</evidence>
<dbReference type="PANTHER" id="PTHR43163">
    <property type="entry name" value="DIPEPTIDE TRANSPORT SYSTEM PERMEASE PROTEIN DPPB-RELATED"/>
    <property type="match status" value="1"/>
</dbReference>
<proteinExistence type="inferred from homology"/>
<keyword evidence="2 7" id="KW-0813">Transport</keyword>
<protein>
    <submittedName>
        <fullName evidence="9">Peptide/nickel transport system permease protein</fullName>
    </submittedName>
</protein>
<evidence type="ECO:0000256" key="4">
    <source>
        <dbReference type="ARBA" id="ARBA00022692"/>
    </source>
</evidence>
<reference evidence="9 10" key="1">
    <citation type="submission" date="2016-11" db="EMBL/GenBank/DDBJ databases">
        <authorList>
            <person name="Jaros S."/>
            <person name="Januszkiewicz K."/>
            <person name="Wedrychowicz H."/>
        </authorList>
    </citation>
    <scope>NUCLEOTIDE SEQUENCE [LARGE SCALE GENOMIC DNA]</scope>
    <source>
        <strain evidence="9 10">GAS95</strain>
    </source>
</reference>
<feature type="domain" description="ABC transmembrane type-1" evidence="8">
    <location>
        <begin position="100"/>
        <end position="321"/>
    </location>
</feature>
<dbReference type="InterPro" id="IPR045621">
    <property type="entry name" value="BPD_transp_1_N"/>
</dbReference>
<dbReference type="SUPFAM" id="SSF161098">
    <property type="entry name" value="MetI-like"/>
    <property type="match status" value="1"/>
</dbReference>
<organism evidence="9 10">
    <name type="scientific">Paraburkholderia phenazinium</name>
    <dbReference type="NCBI Taxonomy" id="60549"/>
    <lineage>
        <taxon>Bacteria</taxon>
        <taxon>Pseudomonadati</taxon>
        <taxon>Pseudomonadota</taxon>
        <taxon>Betaproteobacteria</taxon>
        <taxon>Burkholderiales</taxon>
        <taxon>Burkholderiaceae</taxon>
        <taxon>Paraburkholderia</taxon>
    </lineage>
</organism>
<dbReference type="Pfam" id="PF19300">
    <property type="entry name" value="BPD_transp_1_N"/>
    <property type="match status" value="1"/>
</dbReference>
<feature type="transmembrane region" description="Helical" evidence="7">
    <location>
        <begin position="252"/>
        <end position="278"/>
    </location>
</feature>
<feature type="transmembrane region" description="Helical" evidence="7">
    <location>
        <begin position="148"/>
        <end position="174"/>
    </location>
</feature>
<dbReference type="RefSeq" id="WP_074299127.1">
    <property type="nucleotide sequence ID" value="NZ_FSRU01000002.1"/>
</dbReference>
<feature type="transmembrane region" description="Helical" evidence="7">
    <location>
        <begin position="194"/>
        <end position="214"/>
    </location>
</feature>
<keyword evidence="10" id="KW-1185">Reference proteome</keyword>
<dbReference type="InterPro" id="IPR035906">
    <property type="entry name" value="MetI-like_sf"/>
</dbReference>
<dbReference type="Proteomes" id="UP000185151">
    <property type="component" value="Unassembled WGS sequence"/>
</dbReference>